<dbReference type="Proteomes" id="UP001175226">
    <property type="component" value="Unassembled WGS sequence"/>
</dbReference>
<evidence type="ECO:0000313" key="1">
    <source>
        <dbReference type="EMBL" id="KAK0429805.1"/>
    </source>
</evidence>
<reference evidence="1" key="1">
    <citation type="submission" date="2023-06" db="EMBL/GenBank/DDBJ databases">
        <authorList>
            <consortium name="Lawrence Berkeley National Laboratory"/>
            <person name="Ahrendt S."/>
            <person name="Sahu N."/>
            <person name="Indic B."/>
            <person name="Wong-Bajracharya J."/>
            <person name="Merenyi Z."/>
            <person name="Ke H.-M."/>
            <person name="Monk M."/>
            <person name="Kocsube S."/>
            <person name="Drula E."/>
            <person name="Lipzen A."/>
            <person name="Balint B."/>
            <person name="Henrissat B."/>
            <person name="Andreopoulos B."/>
            <person name="Martin F.M."/>
            <person name="Harder C.B."/>
            <person name="Rigling D."/>
            <person name="Ford K.L."/>
            <person name="Foster G.D."/>
            <person name="Pangilinan J."/>
            <person name="Papanicolaou A."/>
            <person name="Barry K."/>
            <person name="LaButti K."/>
            <person name="Viragh M."/>
            <person name="Koriabine M."/>
            <person name="Yan M."/>
            <person name="Riley R."/>
            <person name="Champramary S."/>
            <person name="Plett K.L."/>
            <person name="Tsai I.J."/>
            <person name="Slot J."/>
            <person name="Sipos G."/>
            <person name="Plett J."/>
            <person name="Nagy L.G."/>
            <person name="Grigoriev I.V."/>
        </authorList>
    </citation>
    <scope>NUCLEOTIDE SEQUENCE</scope>
    <source>
        <strain evidence="1">FPL87.14</strain>
    </source>
</reference>
<name>A0AA39ISS8_9AGAR</name>
<accession>A0AA39ISS8</accession>
<keyword evidence="2" id="KW-1185">Reference proteome</keyword>
<gene>
    <name evidence="1" type="ORF">EV421DRAFT_506803</name>
</gene>
<evidence type="ECO:0000313" key="2">
    <source>
        <dbReference type="Proteomes" id="UP001175226"/>
    </source>
</evidence>
<organism evidence="1 2">
    <name type="scientific">Armillaria borealis</name>
    <dbReference type="NCBI Taxonomy" id="47425"/>
    <lineage>
        <taxon>Eukaryota</taxon>
        <taxon>Fungi</taxon>
        <taxon>Dikarya</taxon>
        <taxon>Basidiomycota</taxon>
        <taxon>Agaricomycotina</taxon>
        <taxon>Agaricomycetes</taxon>
        <taxon>Agaricomycetidae</taxon>
        <taxon>Agaricales</taxon>
        <taxon>Marasmiineae</taxon>
        <taxon>Physalacriaceae</taxon>
        <taxon>Armillaria</taxon>
    </lineage>
</organism>
<proteinExistence type="predicted"/>
<comment type="caution">
    <text evidence="1">The sequence shown here is derived from an EMBL/GenBank/DDBJ whole genome shotgun (WGS) entry which is preliminary data.</text>
</comment>
<dbReference type="EMBL" id="JAUEPT010000209">
    <property type="protein sequence ID" value="KAK0429805.1"/>
    <property type="molecule type" value="Genomic_DNA"/>
</dbReference>
<protein>
    <submittedName>
        <fullName evidence="1">Uncharacterized protein</fullName>
    </submittedName>
</protein>
<dbReference type="AlphaFoldDB" id="A0AA39ISS8"/>
<sequence length="291" mass="33493">MALLGNVQVKFLCRLLRVQKRSMRTPLFTETGILPIQYRRAGFALRFLSRLVTLEEHRFARWCLDANVELWRQGCHCWLGDLAIVLRDLGFAPADTSLGALSSLQGVQNLLKNLPLLASNSVAEEINTCSRLELVRGRIERTRSGRTSADPLIFRSYLLLRIPAHRIALTRLLTSNHALAVERGRWRRIDGTNVTIPRPFRICRWCRNDVEDECHVLFICPDRTLSDMRVDFLAEIWKLYPALHGRASGPKELLHMLLTYPDLLPRLGRYVYEVLKQVEEIPMYIHPGVTS</sequence>